<evidence type="ECO:0000256" key="1">
    <source>
        <dbReference type="SAM" id="Phobius"/>
    </source>
</evidence>
<dbReference type="Proteomes" id="UP000199051">
    <property type="component" value="Unassembled WGS sequence"/>
</dbReference>
<dbReference type="InterPro" id="IPR025238">
    <property type="entry name" value="DUF4184"/>
</dbReference>
<dbReference type="STRING" id="155974.SAMN04487818_101383"/>
<dbReference type="AlphaFoldDB" id="A0A1H9KZ14"/>
<name>A0A1H9KZ14_9PSEU</name>
<proteinExistence type="predicted"/>
<keyword evidence="1" id="KW-1133">Transmembrane helix</keyword>
<feature type="transmembrane region" description="Helical" evidence="1">
    <location>
        <begin position="149"/>
        <end position="168"/>
    </location>
</feature>
<feature type="transmembrane region" description="Helical" evidence="1">
    <location>
        <begin position="96"/>
        <end position="118"/>
    </location>
</feature>
<keyword evidence="1" id="KW-0472">Membrane</keyword>
<dbReference type="EMBL" id="FOGI01000001">
    <property type="protein sequence ID" value="SER04432.1"/>
    <property type="molecule type" value="Genomic_DNA"/>
</dbReference>
<organism evidence="2 3">
    <name type="scientific">Actinokineospora terrae</name>
    <dbReference type="NCBI Taxonomy" id="155974"/>
    <lineage>
        <taxon>Bacteria</taxon>
        <taxon>Bacillati</taxon>
        <taxon>Actinomycetota</taxon>
        <taxon>Actinomycetes</taxon>
        <taxon>Pseudonocardiales</taxon>
        <taxon>Pseudonocardiaceae</taxon>
        <taxon>Actinokineospora</taxon>
    </lineage>
</organism>
<keyword evidence="3" id="KW-1185">Reference proteome</keyword>
<reference evidence="3" key="1">
    <citation type="submission" date="2016-10" db="EMBL/GenBank/DDBJ databases">
        <authorList>
            <person name="Varghese N."/>
            <person name="Submissions S."/>
        </authorList>
    </citation>
    <scope>NUCLEOTIDE SEQUENCE [LARGE SCALE GENOMIC DNA]</scope>
    <source>
        <strain evidence="3">DSM 44260</strain>
    </source>
</reference>
<gene>
    <name evidence="2" type="ORF">SAMN04487818_101383</name>
</gene>
<keyword evidence="1" id="KW-0812">Transmembrane</keyword>
<evidence type="ECO:0000313" key="2">
    <source>
        <dbReference type="EMBL" id="SER04432.1"/>
    </source>
</evidence>
<feature type="transmembrane region" description="Helical" evidence="1">
    <location>
        <begin position="189"/>
        <end position="215"/>
    </location>
</feature>
<evidence type="ECO:0008006" key="4">
    <source>
        <dbReference type="Google" id="ProtNLM"/>
    </source>
</evidence>
<feature type="transmembrane region" description="Helical" evidence="1">
    <location>
        <begin position="59"/>
        <end position="84"/>
    </location>
</feature>
<evidence type="ECO:0000313" key="3">
    <source>
        <dbReference type="Proteomes" id="UP000199051"/>
    </source>
</evidence>
<sequence length="275" mass="29936">MPYTLSHAAAVLPFLRRRPLVGSALVVGSMSPDLLYFLALEPGVDERTHTWLGLAVIDLPVALALLAVFHVLVVPALMALAPRWVRARVVPRPPRLGVAAVGWIVLSVLLGGVTHLVWDAFTHHDGWVVQQYPRLFREWLWVGMPRYHFLQYLSSVVGGAVVLWYAVARLRRQEPVERVSPLYTPPARPWLVISAVVAAGVGLAVVRAVTVMAWMNHQSVVGFTKTLAAGVRPTDAQVAAGVARVSICVVTGAFVALVVVGLHQRARQRTSGVVD</sequence>
<protein>
    <recommendedName>
        <fullName evidence="4">DUF4184 family protein</fullName>
    </recommendedName>
</protein>
<dbReference type="RefSeq" id="WP_092774624.1">
    <property type="nucleotide sequence ID" value="NZ_FOGI01000001.1"/>
</dbReference>
<feature type="transmembrane region" description="Helical" evidence="1">
    <location>
        <begin position="20"/>
        <end position="39"/>
    </location>
</feature>
<dbReference type="Pfam" id="PF13803">
    <property type="entry name" value="DUF4184"/>
    <property type="match status" value="1"/>
</dbReference>
<feature type="transmembrane region" description="Helical" evidence="1">
    <location>
        <begin position="242"/>
        <end position="262"/>
    </location>
</feature>
<accession>A0A1H9KZ14</accession>